<comment type="caution">
    <text evidence="1">The sequence shown here is derived from an EMBL/GenBank/DDBJ whole genome shotgun (WGS) entry which is preliminary data.</text>
</comment>
<dbReference type="Proteomes" id="UP000805193">
    <property type="component" value="Unassembled WGS sequence"/>
</dbReference>
<sequence>MGLVPVMVLQPRLRCSACKHRVHQRCLTLATEELTRLTSGVCVFTCDHCNGSEAARPTDEDARPSEETDADNGELDEGDGRGKNSTPSPILSFAARARNAASQEDDLGLPGRLLHGLLLDALEGISFLTDQVASLGEENKRLRAETTRVSERQATLVCSVRDEVRACRAEIVGWRRAAGGAAPAPSNVPALILRNGSDAPSAHLLTPPPGRVLPPGLSEVPPAGNLTRWGSAGSSSGGAPASLGSVRDHRVNLTASQDGARDGRVARLEPMLPRSKARTAAFTGASETTKLCVASPSTSLRALFFTKLAPDIICEDVSSHLSSVGIDKVECRRLKTRFDTYASFHVAKGGERESNQLDSSRTQGILGKKESVGTCNSHPNGIVQLPTWSNGVKCAD</sequence>
<reference evidence="1 2" key="1">
    <citation type="journal article" date="2020" name="Cell">
        <title>Large-Scale Comparative Analyses of Tick Genomes Elucidate Their Genetic Diversity and Vector Capacities.</title>
        <authorList>
            <consortium name="Tick Genome and Microbiome Consortium (TIGMIC)"/>
            <person name="Jia N."/>
            <person name="Wang J."/>
            <person name="Shi W."/>
            <person name="Du L."/>
            <person name="Sun Y."/>
            <person name="Zhan W."/>
            <person name="Jiang J.F."/>
            <person name="Wang Q."/>
            <person name="Zhang B."/>
            <person name="Ji P."/>
            <person name="Bell-Sakyi L."/>
            <person name="Cui X.M."/>
            <person name="Yuan T.T."/>
            <person name="Jiang B.G."/>
            <person name="Yang W.F."/>
            <person name="Lam T.T."/>
            <person name="Chang Q.C."/>
            <person name="Ding S.J."/>
            <person name="Wang X.J."/>
            <person name="Zhu J.G."/>
            <person name="Ruan X.D."/>
            <person name="Zhao L."/>
            <person name="Wei J.T."/>
            <person name="Ye R.Z."/>
            <person name="Que T.C."/>
            <person name="Du C.H."/>
            <person name="Zhou Y.H."/>
            <person name="Cheng J.X."/>
            <person name="Dai P.F."/>
            <person name="Guo W.B."/>
            <person name="Han X.H."/>
            <person name="Huang E.J."/>
            <person name="Li L.F."/>
            <person name="Wei W."/>
            <person name="Gao Y.C."/>
            <person name="Liu J.Z."/>
            <person name="Shao H.Z."/>
            <person name="Wang X."/>
            <person name="Wang C.C."/>
            <person name="Yang T.C."/>
            <person name="Huo Q.B."/>
            <person name="Li W."/>
            <person name="Chen H.Y."/>
            <person name="Chen S.E."/>
            <person name="Zhou L.G."/>
            <person name="Ni X.B."/>
            <person name="Tian J.H."/>
            <person name="Sheng Y."/>
            <person name="Liu T."/>
            <person name="Pan Y.S."/>
            <person name="Xia L.Y."/>
            <person name="Li J."/>
            <person name="Zhao F."/>
            <person name="Cao W.C."/>
        </authorList>
    </citation>
    <scope>NUCLEOTIDE SEQUENCE [LARGE SCALE GENOMIC DNA]</scope>
    <source>
        <strain evidence="1">Iper-2018</strain>
    </source>
</reference>
<evidence type="ECO:0000313" key="1">
    <source>
        <dbReference type="EMBL" id="KAG0443330.1"/>
    </source>
</evidence>
<keyword evidence="2" id="KW-1185">Reference proteome</keyword>
<organism evidence="1 2">
    <name type="scientific">Ixodes persulcatus</name>
    <name type="common">Taiga tick</name>
    <dbReference type="NCBI Taxonomy" id="34615"/>
    <lineage>
        <taxon>Eukaryota</taxon>
        <taxon>Metazoa</taxon>
        <taxon>Ecdysozoa</taxon>
        <taxon>Arthropoda</taxon>
        <taxon>Chelicerata</taxon>
        <taxon>Arachnida</taxon>
        <taxon>Acari</taxon>
        <taxon>Parasitiformes</taxon>
        <taxon>Ixodida</taxon>
        <taxon>Ixodoidea</taxon>
        <taxon>Ixodidae</taxon>
        <taxon>Ixodinae</taxon>
        <taxon>Ixodes</taxon>
    </lineage>
</organism>
<accession>A0AC60QVR8</accession>
<name>A0AC60QVR8_IXOPE</name>
<dbReference type="EMBL" id="JABSTQ010003573">
    <property type="protein sequence ID" value="KAG0443330.1"/>
    <property type="molecule type" value="Genomic_DNA"/>
</dbReference>
<protein>
    <submittedName>
        <fullName evidence="1">Uncharacterized protein</fullName>
    </submittedName>
</protein>
<gene>
    <name evidence="1" type="ORF">HPB47_015038</name>
</gene>
<evidence type="ECO:0000313" key="2">
    <source>
        <dbReference type="Proteomes" id="UP000805193"/>
    </source>
</evidence>
<proteinExistence type="predicted"/>